<dbReference type="EMBL" id="JBHUME010000014">
    <property type="protein sequence ID" value="MFD2614840.1"/>
    <property type="molecule type" value="Genomic_DNA"/>
</dbReference>
<keyword evidence="1" id="KW-1133">Transmembrane helix</keyword>
<name>A0ABW5PJZ2_9BACL</name>
<organism evidence="2 3">
    <name type="scientific">Paenibacillus gansuensis</name>
    <dbReference type="NCBI Taxonomy" id="306542"/>
    <lineage>
        <taxon>Bacteria</taxon>
        <taxon>Bacillati</taxon>
        <taxon>Bacillota</taxon>
        <taxon>Bacilli</taxon>
        <taxon>Bacillales</taxon>
        <taxon>Paenibacillaceae</taxon>
        <taxon>Paenibacillus</taxon>
    </lineage>
</organism>
<sequence length="69" mass="7775">MVVRSLSVAGIIESLDAIVVALWIMSIFIKLALYLFVLSYGTAQWTTSEKWRRNALIFTAMALPLAMLR</sequence>
<accession>A0ABW5PJZ2</accession>
<dbReference type="Pfam" id="PF03845">
    <property type="entry name" value="Spore_permease"/>
    <property type="match status" value="1"/>
</dbReference>
<evidence type="ECO:0000313" key="2">
    <source>
        <dbReference type="EMBL" id="MFD2614840.1"/>
    </source>
</evidence>
<dbReference type="Proteomes" id="UP001597541">
    <property type="component" value="Unassembled WGS sequence"/>
</dbReference>
<evidence type="ECO:0000256" key="1">
    <source>
        <dbReference type="SAM" id="Phobius"/>
    </source>
</evidence>
<reference evidence="3" key="1">
    <citation type="journal article" date="2019" name="Int. J. Syst. Evol. Microbiol.">
        <title>The Global Catalogue of Microorganisms (GCM) 10K type strain sequencing project: providing services to taxonomists for standard genome sequencing and annotation.</title>
        <authorList>
            <consortium name="The Broad Institute Genomics Platform"/>
            <consortium name="The Broad Institute Genome Sequencing Center for Infectious Disease"/>
            <person name="Wu L."/>
            <person name="Ma J."/>
        </authorList>
    </citation>
    <scope>NUCLEOTIDE SEQUENCE [LARGE SCALE GENOMIC DNA]</scope>
    <source>
        <strain evidence="3">KCTC 3950</strain>
    </source>
</reference>
<dbReference type="InterPro" id="IPR004761">
    <property type="entry name" value="Spore_GerAB"/>
</dbReference>
<feature type="transmembrane region" description="Helical" evidence="1">
    <location>
        <begin position="20"/>
        <end position="39"/>
    </location>
</feature>
<gene>
    <name evidence="2" type="ORF">ACFSUF_20705</name>
</gene>
<evidence type="ECO:0000313" key="3">
    <source>
        <dbReference type="Proteomes" id="UP001597541"/>
    </source>
</evidence>
<keyword evidence="1" id="KW-0472">Membrane</keyword>
<dbReference type="RefSeq" id="WP_377606140.1">
    <property type="nucleotide sequence ID" value="NZ_JBHUME010000014.1"/>
</dbReference>
<comment type="caution">
    <text evidence="2">The sequence shown here is derived from an EMBL/GenBank/DDBJ whole genome shotgun (WGS) entry which is preliminary data.</text>
</comment>
<keyword evidence="1" id="KW-0812">Transmembrane</keyword>
<proteinExistence type="predicted"/>
<keyword evidence="3" id="KW-1185">Reference proteome</keyword>
<protein>
    <submittedName>
        <fullName evidence="2">GerAB/ArcD/ProY family transporter</fullName>
    </submittedName>
</protein>